<dbReference type="CDD" id="cd00383">
    <property type="entry name" value="trans_reg_C"/>
    <property type="match status" value="1"/>
</dbReference>
<keyword evidence="3 10" id="KW-0597">Phosphoprotein</keyword>
<dbReference type="Pfam" id="PF00072">
    <property type="entry name" value="Response_reg"/>
    <property type="match status" value="1"/>
</dbReference>
<evidence type="ECO:0000259" key="12">
    <source>
        <dbReference type="PROSITE" id="PS50110"/>
    </source>
</evidence>
<keyword evidence="5" id="KW-0805">Transcription regulation</keyword>
<protein>
    <recommendedName>
        <fullName evidence="9">Transcriptional regulatory protein PrrA</fullName>
    </recommendedName>
</protein>
<dbReference type="InterPro" id="IPR011006">
    <property type="entry name" value="CheY-like_superfamily"/>
</dbReference>
<feature type="modified residue" description="4-aspartylphosphate" evidence="10">
    <location>
        <position position="312"/>
    </location>
</feature>
<dbReference type="CDD" id="cd17627">
    <property type="entry name" value="REC_OmpR_PrrA-like"/>
    <property type="match status" value="1"/>
</dbReference>
<keyword evidence="7" id="KW-0804">Transcription</keyword>
<gene>
    <name evidence="14" type="ORF">BN970_03667</name>
</gene>
<dbReference type="AlphaFoldDB" id="A0A0U1DIB8"/>
<keyword evidence="4" id="KW-0902">Two-component regulatory system</keyword>
<dbReference type="InterPro" id="IPR036388">
    <property type="entry name" value="WH-like_DNA-bd_sf"/>
</dbReference>
<dbReference type="Pfam" id="PF00486">
    <property type="entry name" value="Trans_reg_C"/>
    <property type="match status" value="1"/>
</dbReference>
<evidence type="ECO:0000256" key="2">
    <source>
        <dbReference type="ARBA" id="ARBA00022490"/>
    </source>
</evidence>
<keyword evidence="2" id="KW-0963">Cytoplasm</keyword>
<dbReference type="PANTHER" id="PTHR48111:SF22">
    <property type="entry name" value="REGULATOR OF RPOS"/>
    <property type="match status" value="1"/>
</dbReference>
<dbReference type="InterPro" id="IPR001867">
    <property type="entry name" value="OmpR/PhoB-type_DNA-bd"/>
</dbReference>
<evidence type="ECO:0000256" key="1">
    <source>
        <dbReference type="ARBA" id="ARBA00004496"/>
    </source>
</evidence>
<dbReference type="GO" id="GO:0006355">
    <property type="term" value="P:regulation of DNA-templated transcription"/>
    <property type="evidence" value="ECO:0007669"/>
    <property type="project" value="InterPro"/>
</dbReference>
<feature type="domain" description="Response regulatory" evidence="12">
    <location>
        <begin position="263"/>
        <end position="377"/>
    </location>
</feature>
<dbReference type="Proteomes" id="UP000182227">
    <property type="component" value="Unassembled WGS sequence"/>
</dbReference>
<name>A0A0U1DIB8_9MYCO</name>
<evidence type="ECO:0000313" key="15">
    <source>
        <dbReference type="Proteomes" id="UP000182227"/>
    </source>
</evidence>
<evidence type="ECO:0000256" key="6">
    <source>
        <dbReference type="ARBA" id="ARBA00023125"/>
    </source>
</evidence>
<keyword evidence="6 11" id="KW-0238">DNA-binding</keyword>
<evidence type="ECO:0000256" key="7">
    <source>
        <dbReference type="ARBA" id="ARBA00023163"/>
    </source>
</evidence>
<dbReference type="GO" id="GO:0005829">
    <property type="term" value="C:cytosol"/>
    <property type="evidence" value="ECO:0007669"/>
    <property type="project" value="TreeGrafter"/>
</dbReference>
<accession>A0A0U1DIB8</accession>
<feature type="domain" description="OmpR/PhoB-type" evidence="13">
    <location>
        <begin position="388"/>
        <end position="486"/>
    </location>
</feature>
<evidence type="ECO:0000256" key="11">
    <source>
        <dbReference type="PROSITE-ProRule" id="PRU01091"/>
    </source>
</evidence>
<proteinExistence type="predicted"/>
<dbReference type="SMART" id="SM00862">
    <property type="entry name" value="Trans_reg_C"/>
    <property type="match status" value="1"/>
</dbReference>
<dbReference type="Gene3D" id="3.40.50.2300">
    <property type="match status" value="1"/>
</dbReference>
<dbReference type="InterPro" id="IPR039420">
    <property type="entry name" value="WalR-like"/>
</dbReference>
<evidence type="ECO:0000256" key="5">
    <source>
        <dbReference type="ARBA" id="ARBA00023015"/>
    </source>
</evidence>
<dbReference type="GO" id="GO:0032993">
    <property type="term" value="C:protein-DNA complex"/>
    <property type="evidence" value="ECO:0007669"/>
    <property type="project" value="TreeGrafter"/>
</dbReference>
<evidence type="ECO:0000256" key="3">
    <source>
        <dbReference type="ARBA" id="ARBA00022553"/>
    </source>
</evidence>
<comment type="function">
    <text evidence="8">Member of the two-component regulatory system PrrB/PrrA that is involved specifically in early intracellular multiplication of Mycobacterium and is essential for its viability. Upon phosphorylation by PrrB, functions as a transcription regulator by direct binding to promoter regions of target genes to positively regulate their expression. Autoregulates its own expression.</text>
</comment>
<evidence type="ECO:0000313" key="14">
    <source>
        <dbReference type="EMBL" id="CQD17005.1"/>
    </source>
</evidence>
<dbReference type="FunFam" id="1.10.10.10:FF:000005">
    <property type="entry name" value="Two-component system response regulator"/>
    <property type="match status" value="1"/>
</dbReference>
<reference evidence="14 15" key="1">
    <citation type="submission" date="2015-03" db="EMBL/GenBank/DDBJ databases">
        <authorList>
            <person name="Murphy D."/>
        </authorList>
    </citation>
    <scope>NUCLEOTIDE SEQUENCE [LARGE SCALE GENOMIC DNA]</scope>
    <source>
        <strain evidence="14 15">D16</strain>
    </source>
</reference>
<dbReference type="SMART" id="SM00448">
    <property type="entry name" value="REC"/>
    <property type="match status" value="1"/>
</dbReference>
<evidence type="ECO:0000256" key="10">
    <source>
        <dbReference type="PROSITE-ProRule" id="PRU00169"/>
    </source>
</evidence>
<evidence type="ECO:0000256" key="8">
    <source>
        <dbReference type="ARBA" id="ARBA00059187"/>
    </source>
</evidence>
<evidence type="ECO:0000259" key="13">
    <source>
        <dbReference type="PROSITE" id="PS51755"/>
    </source>
</evidence>
<dbReference type="EMBL" id="CTEF01000002">
    <property type="protein sequence ID" value="CQD17005.1"/>
    <property type="molecule type" value="Genomic_DNA"/>
</dbReference>
<dbReference type="Gene3D" id="1.10.10.10">
    <property type="entry name" value="Winged helix-like DNA-binding domain superfamily/Winged helix DNA-binding domain"/>
    <property type="match status" value="1"/>
</dbReference>
<organism evidence="14 15">
    <name type="scientific">Mycolicibacterium conceptionense</name>
    <dbReference type="NCBI Taxonomy" id="451644"/>
    <lineage>
        <taxon>Bacteria</taxon>
        <taxon>Bacillati</taxon>
        <taxon>Actinomycetota</taxon>
        <taxon>Actinomycetes</taxon>
        <taxon>Mycobacteriales</taxon>
        <taxon>Mycobacteriaceae</taxon>
        <taxon>Mycolicibacterium</taxon>
    </lineage>
</organism>
<evidence type="ECO:0000256" key="4">
    <source>
        <dbReference type="ARBA" id="ARBA00023012"/>
    </source>
</evidence>
<dbReference type="InterPro" id="IPR001789">
    <property type="entry name" value="Sig_transdc_resp-reg_receiver"/>
</dbReference>
<sequence length="487" mass="52378">MALCAAASRDSPAIRAPMRRAGSTNNGSSASDNSVICQEMLSITTSVSVRVTTLATMPESVSEKARWAPITSLPNRLTRAPVLVRVKNATGMRCTWSNTAVRRSRIRPSPMFDDNHLVKRATPASASATAAITAARTTTVDAGPPWVIASTTRPASTGVVTVRSALTTLIATNQPSLRWWRAENRQIRDNSFRSASARRSPSRAWACRYSDCLATVSILMRITVKPEQLLRSKTSLGAYAIRRPSSGKMAGMDSATGGMASPRVLVVDDDPDVLASLERGLRLSGFTVSTAVDGAEALRSATETRPDAIVLDINMPVLDGVSVVTALRAMDNDVPVCVLSARSSVDDRVAGLEAGADDYLVKPFVLQELVARVKALLRRRGASATFSSETIQVGPLEVDIPGRRARVNGVDVDLTKREFDLLAVLAEHKTAVLSRAQLLELVWGYDFAADTNVVDVFIGYLRRKLEAGGAPRLLHTVRGVGFVLRTQ</sequence>
<dbReference type="PROSITE" id="PS51755">
    <property type="entry name" value="OMPR_PHOB"/>
    <property type="match status" value="1"/>
</dbReference>
<comment type="subcellular location">
    <subcellularLocation>
        <location evidence="1">Cytoplasm</location>
    </subcellularLocation>
</comment>
<dbReference type="GO" id="GO:0000976">
    <property type="term" value="F:transcription cis-regulatory region binding"/>
    <property type="evidence" value="ECO:0007669"/>
    <property type="project" value="TreeGrafter"/>
</dbReference>
<feature type="DNA-binding region" description="OmpR/PhoB-type" evidence="11">
    <location>
        <begin position="388"/>
        <end position="486"/>
    </location>
</feature>
<dbReference type="PROSITE" id="PS50110">
    <property type="entry name" value="RESPONSE_REGULATORY"/>
    <property type="match status" value="1"/>
</dbReference>
<dbReference type="PANTHER" id="PTHR48111">
    <property type="entry name" value="REGULATOR OF RPOS"/>
    <property type="match status" value="1"/>
</dbReference>
<dbReference type="FunFam" id="3.40.50.2300:FF:000103">
    <property type="entry name" value="DNA-binding response regulator PrrA"/>
    <property type="match status" value="1"/>
</dbReference>
<dbReference type="SUPFAM" id="SSF52172">
    <property type="entry name" value="CheY-like"/>
    <property type="match status" value="1"/>
</dbReference>
<evidence type="ECO:0000256" key="9">
    <source>
        <dbReference type="ARBA" id="ARBA00071784"/>
    </source>
</evidence>
<dbReference type="Gene3D" id="6.10.250.690">
    <property type="match status" value="1"/>
</dbReference>
<dbReference type="GO" id="GO:0000156">
    <property type="term" value="F:phosphorelay response regulator activity"/>
    <property type="evidence" value="ECO:0007669"/>
    <property type="project" value="TreeGrafter"/>
</dbReference>